<dbReference type="EMBL" id="JACHYB010000002">
    <property type="protein sequence ID" value="MBB3188134.1"/>
    <property type="molecule type" value="Genomic_DNA"/>
</dbReference>
<feature type="domain" description="Gylcosyl hydrolase 115 C-terminal" evidence="2">
    <location>
        <begin position="785"/>
        <end position="958"/>
    </location>
</feature>
<keyword evidence="4" id="KW-1185">Reference proteome</keyword>
<evidence type="ECO:0000259" key="2">
    <source>
        <dbReference type="Pfam" id="PF17829"/>
    </source>
</evidence>
<keyword evidence="1" id="KW-0378">Hydrolase</keyword>
<dbReference type="Gene3D" id="3.20.20.520">
    <property type="entry name" value="Glycosyl hydrolase family 115"/>
    <property type="match status" value="1"/>
</dbReference>
<sequence>MPKLYFLILLVVVAFSPVKSLAIGDAPYIQHVVQKGDFQLVNEEQGVPLVVNSSDYEPVIRAVGDLQHDIQRVAGVLPSIKRTLQHPESQMVLIGTIGKSPMIDQLIARHKLLVDSIKGKWEAFTLQVIQHPFPGIQSALIIAGSDMRGTIYGIYDLSEQIGVSPWYWWDDVKPMHQSVLAIKQGFSKSDWPAVKYRGIFINDEAPCLSTWVKNFYGGVFDHQFYAHVFELILRLKGNYLWPAMWGKAFAVDDPENPVLANKYGIVMGTSHHEPMMRNQKEWAMFGHGAWNFETNRDELVHFWEKGIERNKHYEDLITIGMRGDGDEPMNNKSVSYNIHLMQQIIATQESIIARFLNPDVSKVPQIWALYKEVQSYYDHGMKVPDYVTLLWCDDNWGNLRRLPSLAERNRTGGAGIYYHVDYVGGPRSYKWLNTVPITKIWEQMSKAYDYDARKVWILNVGDIKLLEYPIDFFMNLAWNPHRWNRDNLYDFTRLWVVESFGQQHADAIADLLMKYSTYNGRIKPELISPNTFSLLHYDEADRVVHDWKILERQADSLAHILPAFQHDAYYELVQYPVDACANLNQLYVDVAKNRLYAFQGRTSANLYADSAKACFAYDAGLTYKYHHQIANGKWNGVIGQPHIGYRSWMDPPYNIMPETDSVSAKNIASMGVAVEGDSSVVSEGDHNHLPDFDSFTRHTHYVDVFNKGTIPFLFTVSANSPWIIPSVIKGIVKYQQRVVIAIDWNKVPFGSNVQGTVFIKANGQTVPVEVSVFHPESPVRNHLHGFIETDGYVSMDATHYMDRHDVSGVGWRSVPWYGREFSSMMPVPDTTASITDLSKAPYLEYSFYLYTKGPIDVMTLIAPTVNCLPEGGLRFAVAFDHQPAQIVSIPKIDITGEDDNAAWSRSVINNIRVCSTKFINEQPGYHTLRIYMIDPIVVLQKIVINTGGLKPSFLFPPESYKAGQ</sequence>
<organism evidence="3 4">
    <name type="scientific">Microbacter margulisiae</name>
    <dbReference type="NCBI Taxonomy" id="1350067"/>
    <lineage>
        <taxon>Bacteria</taxon>
        <taxon>Pseudomonadati</taxon>
        <taxon>Bacteroidota</taxon>
        <taxon>Bacteroidia</taxon>
        <taxon>Bacteroidales</taxon>
        <taxon>Porphyromonadaceae</taxon>
        <taxon>Microbacter</taxon>
    </lineage>
</organism>
<dbReference type="InterPro" id="IPR029018">
    <property type="entry name" value="Hex-like_dom2"/>
</dbReference>
<dbReference type="AlphaFoldDB" id="A0A7W5H315"/>
<dbReference type="InterPro" id="IPR041437">
    <property type="entry name" value="GH115_C"/>
</dbReference>
<dbReference type="GO" id="GO:0005975">
    <property type="term" value="P:carbohydrate metabolic process"/>
    <property type="evidence" value="ECO:0007669"/>
    <property type="project" value="UniProtKB-ARBA"/>
</dbReference>
<proteinExistence type="predicted"/>
<dbReference type="PANTHER" id="PTHR37842:SF2">
    <property type="entry name" value="GYLCOSYL HYDROLASE 115 C-TERMINAL DOMAIN-CONTAINING PROTEIN"/>
    <property type="match status" value="1"/>
</dbReference>
<dbReference type="SUPFAM" id="SSF55545">
    <property type="entry name" value="beta-N-acetylhexosaminidase-like domain"/>
    <property type="match status" value="1"/>
</dbReference>
<dbReference type="Gene3D" id="1.20.58.2150">
    <property type="match status" value="1"/>
</dbReference>
<gene>
    <name evidence="3" type="ORF">FHX64_002332</name>
</gene>
<dbReference type="Gene3D" id="2.60.120.1620">
    <property type="match status" value="1"/>
</dbReference>
<reference evidence="3 4" key="1">
    <citation type="submission" date="2020-08" db="EMBL/GenBank/DDBJ databases">
        <title>Genomic Encyclopedia of Type Strains, Phase IV (KMG-IV): sequencing the most valuable type-strain genomes for metagenomic binning, comparative biology and taxonomic classification.</title>
        <authorList>
            <person name="Goeker M."/>
        </authorList>
    </citation>
    <scope>NUCLEOTIDE SEQUENCE [LARGE SCALE GENOMIC DNA]</scope>
    <source>
        <strain evidence="3 4">DSM 27471</strain>
    </source>
</reference>
<name>A0A7W5H315_9PORP</name>
<dbReference type="PANTHER" id="PTHR37842">
    <property type="match status" value="1"/>
</dbReference>
<dbReference type="Pfam" id="PF17829">
    <property type="entry name" value="GH115_C"/>
    <property type="match status" value="1"/>
</dbReference>
<dbReference type="InterPro" id="IPR042301">
    <property type="entry name" value="GH115_sf"/>
</dbReference>
<accession>A0A7W5H315</accession>
<evidence type="ECO:0000313" key="3">
    <source>
        <dbReference type="EMBL" id="MBB3188134.1"/>
    </source>
</evidence>
<dbReference type="InterPro" id="IPR031924">
    <property type="entry name" value="GH115"/>
</dbReference>
<dbReference type="Gene3D" id="3.30.379.10">
    <property type="entry name" value="Chitobiase/beta-hexosaminidase domain 2-like"/>
    <property type="match status" value="1"/>
</dbReference>
<comment type="caution">
    <text evidence="3">The sequence shown here is derived from an EMBL/GenBank/DDBJ whole genome shotgun (WGS) entry which is preliminary data.</text>
</comment>
<dbReference type="Pfam" id="PF15979">
    <property type="entry name" value="Glyco_hydro_115"/>
    <property type="match status" value="1"/>
</dbReference>
<dbReference type="GO" id="GO:0016787">
    <property type="term" value="F:hydrolase activity"/>
    <property type="evidence" value="ECO:0007669"/>
    <property type="project" value="UniProtKB-KW"/>
</dbReference>
<protein>
    <recommendedName>
        <fullName evidence="2">Gylcosyl hydrolase 115 C-terminal domain-containing protein</fullName>
    </recommendedName>
</protein>
<evidence type="ECO:0000313" key="4">
    <source>
        <dbReference type="Proteomes" id="UP000544222"/>
    </source>
</evidence>
<dbReference type="Proteomes" id="UP000544222">
    <property type="component" value="Unassembled WGS sequence"/>
</dbReference>
<evidence type="ECO:0000256" key="1">
    <source>
        <dbReference type="ARBA" id="ARBA00022801"/>
    </source>
</evidence>
<dbReference type="RefSeq" id="WP_183413917.1">
    <property type="nucleotide sequence ID" value="NZ_JACHYB010000002.1"/>
</dbReference>